<dbReference type="SMART" id="SM00849">
    <property type="entry name" value="Lactamase_B"/>
    <property type="match status" value="1"/>
</dbReference>
<accession>A0ABN2MTD1</accession>
<evidence type="ECO:0000259" key="1">
    <source>
        <dbReference type="SMART" id="SM00849"/>
    </source>
</evidence>
<proteinExistence type="predicted"/>
<dbReference type="PANTHER" id="PTHR42951">
    <property type="entry name" value="METALLO-BETA-LACTAMASE DOMAIN-CONTAINING"/>
    <property type="match status" value="1"/>
</dbReference>
<keyword evidence="3" id="KW-1185">Reference proteome</keyword>
<dbReference type="Pfam" id="PF00753">
    <property type="entry name" value="Lactamase_B"/>
    <property type="match status" value="1"/>
</dbReference>
<dbReference type="Proteomes" id="UP001500449">
    <property type="component" value="Unassembled WGS sequence"/>
</dbReference>
<dbReference type="InterPro" id="IPR036866">
    <property type="entry name" value="RibonucZ/Hydroxyglut_hydro"/>
</dbReference>
<dbReference type="InterPro" id="IPR001279">
    <property type="entry name" value="Metallo-B-lactamas"/>
</dbReference>
<dbReference type="RefSeq" id="WP_344413654.1">
    <property type="nucleotide sequence ID" value="NZ_BAAAQK010000004.1"/>
</dbReference>
<evidence type="ECO:0000313" key="2">
    <source>
        <dbReference type="EMBL" id="GAA1836651.1"/>
    </source>
</evidence>
<reference evidence="2 3" key="1">
    <citation type="journal article" date="2019" name="Int. J. Syst. Evol. Microbiol.">
        <title>The Global Catalogue of Microorganisms (GCM) 10K type strain sequencing project: providing services to taxonomists for standard genome sequencing and annotation.</title>
        <authorList>
            <consortium name="The Broad Institute Genomics Platform"/>
            <consortium name="The Broad Institute Genome Sequencing Center for Infectious Disease"/>
            <person name="Wu L."/>
            <person name="Ma J."/>
        </authorList>
    </citation>
    <scope>NUCLEOTIDE SEQUENCE [LARGE SCALE GENOMIC DNA]</scope>
    <source>
        <strain evidence="2 3">JCM 16009</strain>
    </source>
</reference>
<dbReference type="EMBL" id="BAAAQK010000004">
    <property type="protein sequence ID" value="GAA1836651.1"/>
    <property type="molecule type" value="Genomic_DNA"/>
</dbReference>
<feature type="domain" description="Metallo-beta-lactamase" evidence="1">
    <location>
        <begin position="54"/>
        <end position="276"/>
    </location>
</feature>
<dbReference type="SUPFAM" id="SSF56281">
    <property type="entry name" value="Metallo-hydrolase/oxidoreductase"/>
    <property type="match status" value="1"/>
</dbReference>
<comment type="caution">
    <text evidence="2">The sequence shown here is derived from an EMBL/GenBank/DDBJ whole genome shotgun (WGS) entry which is preliminary data.</text>
</comment>
<evidence type="ECO:0000313" key="3">
    <source>
        <dbReference type="Proteomes" id="UP001500449"/>
    </source>
</evidence>
<protein>
    <submittedName>
        <fullName evidence="2">MBL fold metallo-hydrolase</fullName>
    </submittedName>
</protein>
<gene>
    <name evidence="2" type="ORF">GCM10009836_13960</name>
</gene>
<dbReference type="Gene3D" id="3.60.15.10">
    <property type="entry name" value="Ribonuclease Z/Hydroxyacylglutathione hydrolase-like"/>
    <property type="match status" value="1"/>
</dbReference>
<organism evidence="2 3">
    <name type="scientific">Pseudonocardia ailaonensis</name>
    <dbReference type="NCBI Taxonomy" id="367279"/>
    <lineage>
        <taxon>Bacteria</taxon>
        <taxon>Bacillati</taxon>
        <taxon>Actinomycetota</taxon>
        <taxon>Actinomycetes</taxon>
        <taxon>Pseudonocardiales</taxon>
        <taxon>Pseudonocardiaceae</taxon>
        <taxon>Pseudonocardia</taxon>
    </lineage>
</organism>
<sequence length="378" mass="40752">MNFTSPLAPVPPGVEVVGTAQRQAWADKVLPPVERLDSGIWSIPVPIPRNPLRYTLTYLVPGDHGLVVVDPGWSDEDTWAALTAGLETAGATFDDVVGIVATHTHPDHHGLSGRLAAASGAWIAMHRIEADLLPQLTGTTTTGQRVEAMGRWMCACGASEDEIDEFSEQRTHSTTAESLVAPTLRLEDGDILPLPGRRLQTVWTPGHTPGHICLLDLDAGVMLTGDHILPRITPNIGLSPQVANAKMPALAAFLKSLEDTALADEAHGGLLALPAHEYRFRGLANRARGLQSHHEARCRELLEIVTELGEPSVWEVTARLTWSRPWEQVGRMKFGALAETSAHIAYLADRGELEYLGDPLADGEGTTVRVRLAGRVAA</sequence>
<dbReference type="PANTHER" id="PTHR42951:SF4">
    <property type="entry name" value="ACYL-COENZYME A THIOESTERASE MBLAC2"/>
    <property type="match status" value="1"/>
</dbReference>
<dbReference type="InterPro" id="IPR050855">
    <property type="entry name" value="NDM-1-like"/>
</dbReference>
<name>A0ABN2MTD1_9PSEU</name>